<feature type="domain" description="SH3b" evidence="2">
    <location>
        <begin position="93"/>
        <end position="156"/>
    </location>
</feature>
<feature type="region of interest" description="Disordered" evidence="1">
    <location>
        <begin position="157"/>
        <end position="242"/>
    </location>
</feature>
<dbReference type="Gene3D" id="2.40.40.10">
    <property type="entry name" value="RlpA-like domain"/>
    <property type="match status" value="1"/>
</dbReference>
<gene>
    <name evidence="3" type="ORF">QOZ92_002931</name>
</gene>
<protein>
    <submittedName>
        <fullName evidence="3">SH3 domain protein</fullName>
    </submittedName>
</protein>
<evidence type="ECO:0000259" key="2">
    <source>
        <dbReference type="PROSITE" id="PS51781"/>
    </source>
</evidence>
<dbReference type="InterPro" id="IPR010611">
    <property type="entry name" value="3D_dom"/>
</dbReference>
<dbReference type="InterPro" id="IPR036908">
    <property type="entry name" value="RlpA-like_sf"/>
</dbReference>
<proteinExistence type="predicted"/>
<reference evidence="3 4" key="1">
    <citation type="submission" date="2023-07" db="EMBL/GenBank/DDBJ databases">
        <title>Genomic Encyclopedia of Type Strains, Phase IV (KMG-IV): sequencing the most valuable type-strain genomes for metagenomic binning, comparative biology and taxonomic classification.</title>
        <authorList>
            <person name="Goeker M."/>
        </authorList>
    </citation>
    <scope>NUCLEOTIDE SEQUENCE [LARGE SCALE GENOMIC DNA]</scope>
    <source>
        <strain evidence="3 4">DSM 15049</strain>
    </source>
</reference>
<dbReference type="Pfam" id="PF06725">
    <property type="entry name" value="3D"/>
    <property type="match status" value="1"/>
</dbReference>
<comment type="caution">
    <text evidence="3">The sequence shown here is derived from an EMBL/GenBank/DDBJ whole genome shotgun (WGS) entry which is preliminary data.</text>
</comment>
<dbReference type="EMBL" id="JAUSWG010000014">
    <property type="protein sequence ID" value="MDQ0557796.1"/>
    <property type="molecule type" value="Genomic_DNA"/>
</dbReference>
<dbReference type="Pfam" id="PF08239">
    <property type="entry name" value="SH3_3"/>
    <property type="match status" value="2"/>
</dbReference>
<keyword evidence="4" id="KW-1185">Reference proteome</keyword>
<dbReference type="InterPro" id="IPR052354">
    <property type="entry name" value="Cell_Wall_Dynamics_Protein"/>
</dbReference>
<sequence length="328" mass="36033">MSMNKRAKKSLVLTLGLVVGGMYTSTNSIYAAQKEIVKPEKLNVRKGPSTEDSKIGSLDRGMVVEILETSNGWNKVKLSDGKEGWVSGDYTAKEKGTVTANELNVRKGPSVEDDKIGSLEKGTAIEILEDQDNWYKVKFDDNTEGWISADYVLTESQANEQGEKVESKENTSDKATNEADQKNDTVNKEAKSEETNNKQVNNKEVKSEEVVSNKKQNNDQKTTSNESSKPEEKASSNNNKGRLMTVNASAYSGHDITATGTTPRWGTIAVDPSVIPYGTKVYIPKFDMVFTAEDCGGAIKGNKIDIFMNSESDCENFGRQNLEIQILG</sequence>
<dbReference type="CDD" id="cd14667">
    <property type="entry name" value="3D_containing_proteins"/>
    <property type="match status" value="1"/>
</dbReference>
<feature type="compositionally biased region" description="Basic and acidic residues" evidence="1">
    <location>
        <begin position="161"/>
        <end position="218"/>
    </location>
</feature>
<dbReference type="InterPro" id="IPR059180">
    <property type="entry name" value="3D_YorM"/>
</dbReference>
<dbReference type="Gene3D" id="2.30.30.40">
    <property type="entry name" value="SH3 Domains"/>
    <property type="match status" value="2"/>
</dbReference>
<evidence type="ECO:0000313" key="3">
    <source>
        <dbReference type="EMBL" id="MDQ0557796.1"/>
    </source>
</evidence>
<dbReference type="PROSITE" id="PS51781">
    <property type="entry name" value="SH3B"/>
    <property type="match status" value="2"/>
</dbReference>
<dbReference type="Proteomes" id="UP001232584">
    <property type="component" value="Unassembled WGS sequence"/>
</dbReference>
<dbReference type="InterPro" id="IPR003646">
    <property type="entry name" value="SH3-like_bac-type"/>
</dbReference>
<accession>A0ABU0N520</accession>
<evidence type="ECO:0000256" key="1">
    <source>
        <dbReference type="SAM" id="MobiDB-lite"/>
    </source>
</evidence>
<dbReference type="SUPFAM" id="SSF50685">
    <property type="entry name" value="Barwin-like endoglucanases"/>
    <property type="match status" value="1"/>
</dbReference>
<evidence type="ECO:0000313" key="4">
    <source>
        <dbReference type="Proteomes" id="UP001232584"/>
    </source>
</evidence>
<name>A0ABU0N520_9FIRM</name>
<dbReference type="InterPro" id="IPR036028">
    <property type="entry name" value="SH3-like_dom_sf"/>
</dbReference>
<dbReference type="SUPFAM" id="SSF50044">
    <property type="entry name" value="SH3-domain"/>
    <property type="match status" value="2"/>
</dbReference>
<feature type="domain" description="SH3b" evidence="2">
    <location>
        <begin position="32"/>
        <end position="92"/>
    </location>
</feature>
<dbReference type="SMART" id="SM00287">
    <property type="entry name" value="SH3b"/>
    <property type="match status" value="2"/>
</dbReference>
<organism evidence="3 4">
    <name type="scientific">Paraclostridium ghonii</name>
    <dbReference type="NCBI Taxonomy" id="29358"/>
    <lineage>
        <taxon>Bacteria</taxon>
        <taxon>Bacillati</taxon>
        <taxon>Bacillota</taxon>
        <taxon>Clostridia</taxon>
        <taxon>Peptostreptococcales</taxon>
        <taxon>Peptostreptococcaceae</taxon>
        <taxon>Paraclostridium</taxon>
    </lineage>
</organism>
<dbReference type="PANTHER" id="PTHR34408">
    <property type="entry name" value="FAMILY PROTEIN, PUTATIVE-RELATED"/>
    <property type="match status" value="1"/>
</dbReference>
<dbReference type="RefSeq" id="WP_307509338.1">
    <property type="nucleotide sequence ID" value="NZ_BAAACE010000028.1"/>
</dbReference>